<dbReference type="Proteomes" id="UP000637074">
    <property type="component" value="Unassembled WGS sequence"/>
</dbReference>
<dbReference type="PROSITE" id="PS50966">
    <property type="entry name" value="ZF_SWIM"/>
    <property type="match status" value="1"/>
</dbReference>
<gene>
    <name evidence="3" type="primary">ywqB</name>
    <name evidence="3" type="ORF">AM1BK_22660</name>
</gene>
<dbReference type="RefSeq" id="WP_191273003.1">
    <property type="nucleotide sequence ID" value="NZ_BNDS01000008.1"/>
</dbReference>
<feature type="domain" description="SWIM-type" evidence="2">
    <location>
        <begin position="58"/>
        <end position="91"/>
    </location>
</feature>
<evidence type="ECO:0000313" key="4">
    <source>
        <dbReference type="Proteomes" id="UP000637074"/>
    </source>
</evidence>
<sequence>MEFLQELSDELRDLLTANSSEDARLVQKGLMLYRQGLVTQLQVAETAITAVVQDVMPAKVMLDPEFFGLSECSCPSDGLCRHQMAVFFAAYAGTYSVSDWLTEWREPARETKSAAVWGLQKAKDLVKANGILKPDYQRWVDSFETSFAALLGAKKHMNPFVVSELFGIYRRRLQASSPVEQEWKLLYELVAVVVSFRMLAELSERMDHGVEAVRRSYGHLFEAMVDEADDLVDRIGMQTLPFDFDEFVAGLKDDAFGLLTVVKGLEQPRIALYRVLWSGLFRKTSWREAELERVRERMKSVQEDENPLPLVVASIHLCVLLGEDEHALDLIDLVDDELIVPFIVYWIEFLSIMKAWKRAGRWIDVFLQKLKGYLDSAGIGGGFHGRTGFMRTVLRVITPYVTENRRADVYERTLLNGLPYSYAEYEYMLFDRGMYDRWGELQAFVGMEFQDLPKDRVKIVEKEQPEVLLGMLHQAVQREIDQKNRSSYRMAVRHLKKLRTLYKKLKRVDDWEYFLEGLLERTKRLRAFHEECTRGKLIG</sequence>
<name>A0ABQ3N1B6_9BACI</name>
<reference evidence="3 4" key="1">
    <citation type="journal article" date="2022" name="Int. J. Syst. Evol. Microbiol.">
        <title>Neobacillus kokaensis sp. nov., isolated from soil.</title>
        <authorList>
            <person name="Yuki K."/>
            <person name="Matsubara H."/>
            <person name="Yamaguchi S."/>
        </authorList>
    </citation>
    <scope>NUCLEOTIDE SEQUENCE [LARGE SCALE GENOMIC DNA]</scope>
    <source>
        <strain evidence="3 4">LOB 377</strain>
    </source>
</reference>
<dbReference type="EMBL" id="BNDS01000008">
    <property type="protein sequence ID" value="GHH98723.1"/>
    <property type="molecule type" value="Genomic_DNA"/>
</dbReference>
<keyword evidence="4" id="KW-1185">Reference proteome</keyword>
<evidence type="ECO:0000259" key="2">
    <source>
        <dbReference type="PROSITE" id="PS50966"/>
    </source>
</evidence>
<keyword evidence="1" id="KW-0863">Zinc-finger</keyword>
<comment type="caution">
    <text evidence="3">The sequence shown here is derived from an EMBL/GenBank/DDBJ whole genome shotgun (WGS) entry which is preliminary data.</text>
</comment>
<evidence type="ECO:0000256" key="1">
    <source>
        <dbReference type="PROSITE-ProRule" id="PRU00325"/>
    </source>
</evidence>
<protein>
    <recommendedName>
        <fullName evidence="2">SWIM-type domain-containing protein</fullName>
    </recommendedName>
</protein>
<accession>A0ABQ3N1B6</accession>
<organism evidence="3 4">
    <name type="scientific">Neobacillus kokaensis</name>
    <dbReference type="NCBI Taxonomy" id="2759023"/>
    <lineage>
        <taxon>Bacteria</taxon>
        <taxon>Bacillati</taxon>
        <taxon>Bacillota</taxon>
        <taxon>Bacilli</taxon>
        <taxon>Bacillales</taxon>
        <taxon>Bacillaceae</taxon>
        <taxon>Neobacillus</taxon>
    </lineage>
</organism>
<proteinExistence type="predicted"/>
<evidence type="ECO:0000313" key="3">
    <source>
        <dbReference type="EMBL" id="GHH98723.1"/>
    </source>
</evidence>
<keyword evidence="1" id="KW-0862">Zinc</keyword>
<dbReference type="InterPro" id="IPR007527">
    <property type="entry name" value="Znf_SWIM"/>
</dbReference>
<keyword evidence="1" id="KW-0479">Metal-binding</keyword>